<dbReference type="Pfam" id="PF07661">
    <property type="entry name" value="MORN_2"/>
    <property type="match status" value="2"/>
</dbReference>
<protein>
    <submittedName>
        <fullName evidence="2">Toxin-antitoxin system YwqK family antitoxin</fullName>
    </submittedName>
</protein>
<dbReference type="Proteomes" id="UP000032247">
    <property type="component" value="Unassembled WGS sequence"/>
</dbReference>
<dbReference type="EMBL" id="JXBC01000013">
    <property type="protein sequence ID" value="KIU05927.1"/>
    <property type="molecule type" value="Genomic_DNA"/>
</dbReference>
<dbReference type="EMBL" id="CP120576">
    <property type="protein sequence ID" value="WEY85672.1"/>
    <property type="molecule type" value="Genomic_DNA"/>
</dbReference>
<dbReference type="PATRIC" id="fig|1423.173.peg.4471"/>
<evidence type="ECO:0000313" key="2">
    <source>
        <dbReference type="EMBL" id="WEY85672.1"/>
    </source>
</evidence>
<dbReference type="SUPFAM" id="SSF82185">
    <property type="entry name" value="Histone H3 K4-specific methyltransferase SET7/9 N-terminal domain"/>
    <property type="match status" value="1"/>
</dbReference>
<dbReference type="SMR" id="A0A0A1MII5"/>
<reference evidence="1 3" key="1">
    <citation type="submission" date="2014-12" db="EMBL/GenBank/DDBJ databases">
        <title>Comparative genome analysis of Bacillus coagulans HM-08, Clostridium butyricum HM-68, Bacillus subtilis HM-66 and Bacillus licheniformis BL-09.</title>
        <authorList>
            <person name="Zhang H."/>
        </authorList>
    </citation>
    <scope>NUCLEOTIDE SEQUENCE [LARGE SCALE GENOMIC DNA]</scope>
    <source>
        <strain evidence="1 3">HM-66</strain>
    </source>
</reference>
<proteinExistence type="predicted"/>
<dbReference type="AlphaFoldDB" id="A0A0A1MII5"/>
<name>A0A0A1MII5_BACIU</name>
<gene>
    <name evidence="2" type="primary">rttO</name>
    <name evidence="2" type="ORF">P5633_05745</name>
    <name evidence="1" type="ORF">SC09_contig4orf00871</name>
</gene>
<organism evidence="1 3">
    <name type="scientific">Bacillus subtilis</name>
    <dbReference type="NCBI Taxonomy" id="1423"/>
    <lineage>
        <taxon>Bacteria</taxon>
        <taxon>Bacillati</taxon>
        <taxon>Bacillota</taxon>
        <taxon>Bacilli</taxon>
        <taxon>Bacillales</taxon>
        <taxon>Bacillaceae</taxon>
        <taxon>Bacillus</taxon>
    </lineage>
</organism>
<evidence type="ECO:0000313" key="3">
    <source>
        <dbReference type="Proteomes" id="UP000032247"/>
    </source>
</evidence>
<accession>A0A0A1MII5</accession>
<sequence length="154" mass="18217">MENEYDMKSIKEKGVDFEDLWFSSVSDEILDNPEDENGQPFTGLAYELYPNGQIIYFTKYKNGLAHGLTCEFYENGNKKSEKEYRYGQLHGISIIWFENGRKKSEQQYEHSILISEKNWDEEGNLLNKYEIDTDSPHFEILESRRETHINLGRE</sequence>
<evidence type="ECO:0000313" key="1">
    <source>
        <dbReference type="EMBL" id="KIU05927.1"/>
    </source>
</evidence>
<dbReference type="InterPro" id="IPR011652">
    <property type="entry name" value="MORN_2"/>
</dbReference>
<dbReference type="Proteomes" id="UP001214898">
    <property type="component" value="Chromosome"/>
</dbReference>
<dbReference type="RefSeq" id="WP_003243602.1">
    <property type="nucleotide sequence ID" value="NZ_AP024621.1"/>
</dbReference>
<reference evidence="2" key="2">
    <citation type="submission" date="2023-03" db="EMBL/GenBank/DDBJ databases">
        <title>Complete genome sequences of 52 Bacillus and Priestia strains isolated from West-African fermentations and 26 reference strains from the DSMZ collection.</title>
        <authorList>
            <person name="Wiedenbein E.S."/>
            <person name="Canoy T.S."/>
            <person name="Hui Y."/>
            <person name="Parkouda C."/>
            <person name="Dawende C."/>
            <person name="Ametefe E."/>
            <person name="Jespersen L."/>
            <person name="Nielsen D.S."/>
        </authorList>
    </citation>
    <scope>NUCLEOTIDE SEQUENCE</scope>
    <source>
        <strain evidence="2">PRO56</strain>
    </source>
</reference>
<dbReference type="Gene3D" id="2.20.110.10">
    <property type="entry name" value="Histone H3 K4-specific methyltransferase SET7/9 N-terminal domain"/>
    <property type="match status" value="1"/>
</dbReference>